<feature type="domain" description="ABC3 transporter permease C-terminal" evidence="7">
    <location>
        <begin position="798"/>
        <end position="910"/>
    </location>
</feature>
<proteinExistence type="predicted"/>
<protein>
    <submittedName>
        <fullName evidence="8">ABC transporter permease</fullName>
    </submittedName>
</protein>
<sequence length="926" mass="97585">MRLLTLTPWRRGPLLLLRRPGVAVALFAAAMVAALPAAAAPIFLSSAEHATLHRQIDQTCPGFVGVQVTGELAPVGQQGSLDAVLGEDRFRGREAAVAAHAPAGFDPPVNTGYGEVDVELTDRPLPNPDLSGLLLLARDDFADHIEVVDGAASPAEQDGLWLPDEYAEAQQIQIGDELELAARGADLGSWHTYEQDEQGLLPLPEVGSVTLPVAGIYRDLRASPDPPYWCGVAQVYRGSEDPFDDNLPPPAAMVTPETLLAVGDATQLRAGQQLELTLTDPDLTSPAAAEVAEGAAALQATLYSEYRDLFPNTFLDEVTFSSRLDRFQQRAELVRSGIVPPVLPITAAGTLVGLAVTGAAAFYWAQRRRRELAVLAAHGVSASAIGAKAVFEALPALLLGTVTGWLTAWGLVASVGPSPVLAQGTLATAALAAGVTGTIGVLLVGLLAAGRARGLVDTPPASRRVGWWRKLPWELTLFGGAAASWFIFADDQVSDTVVGGVGSVAHIPAGLLLTPILIIIAITILGARIAAALLRRPGPDRPARGTARYLAWRRISRAAVATTVLAAATAMPVAMAAFGATATGTIHTTAEAKLQFNLGSDTVISYLRPIDRERDEQPPPPPIPDQLAGQSTEVLRLNQQRLDGLTVDLLAVDLTSFTDGAFWDPRISGPDLATAVDQLADGGTMTVVANRRFEPGPATLEVRGEPIEVAVAATRPLPGAQAAYPLVIVDRDRLAAKLDESYLDLFTPQIWIAGEPAETLATASAAGLPLTYSSSIEEHRAGAVYEPVTYTFQYLTALSIFTGLIAAIGLLLYLEARTAAHRRAYVLLRRLGLGPGQHRRAMLLEIGAPVATGLLVGVAAAVTLAYTLRSGFDIHPTRFPGTLLVLPVTATGVITATAIVIAVLAAVLTHHRIHHTNPAEVLRDTP</sequence>
<evidence type="ECO:0000256" key="2">
    <source>
        <dbReference type="ARBA" id="ARBA00022475"/>
    </source>
</evidence>
<feature type="transmembrane region" description="Helical" evidence="6">
    <location>
        <begin position="426"/>
        <end position="450"/>
    </location>
</feature>
<dbReference type="PANTHER" id="PTHR30287:SF2">
    <property type="entry name" value="BLL1001 PROTEIN"/>
    <property type="match status" value="1"/>
</dbReference>
<dbReference type="Proteomes" id="UP000662857">
    <property type="component" value="Chromosome"/>
</dbReference>
<evidence type="ECO:0000256" key="5">
    <source>
        <dbReference type="ARBA" id="ARBA00023136"/>
    </source>
</evidence>
<feature type="transmembrane region" description="Helical" evidence="6">
    <location>
        <begin position="846"/>
        <end position="868"/>
    </location>
</feature>
<accession>A0A895YC66</accession>
<dbReference type="EMBL" id="CP070499">
    <property type="protein sequence ID" value="QSB13802.1"/>
    <property type="molecule type" value="Genomic_DNA"/>
</dbReference>
<name>A0A895YC66_9ACTN</name>
<feature type="transmembrane region" description="Helical" evidence="6">
    <location>
        <begin position="888"/>
        <end position="908"/>
    </location>
</feature>
<feature type="transmembrane region" description="Helical" evidence="6">
    <location>
        <begin position="794"/>
        <end position="814"/>
    </location>
</feature>
<reference evidence="8" key="1">
    <citation type="submission" date="2021-02" db="EMBL/GenBank/DDBJ databases">
        <title>Natrosporangium hydrolyticum gen. nov., sp. nov, a haloalkaliphilic actinobacterium from a soda solonchak soil.</title>
        <authorList>
            <person name="Sorokin D.Y."/>
            <person name="Khijniak T.V."/>
            <person name="Zakharycheva A.P."/>
            <person name="Boueva O.V."/>
            <person name="Ariskina E.V."/>
            <person name="Hahnke R.L."/>
            <person name="Bunk B."/>
            <person name="Sproer C."/>
            <person name="Schumann P."/>
            <person name="Evtushenko L.I."/>
            <person name="Kublanov I.V."/>
        </authorList>
    </citation>
    <scope>NUCLEOTIDE SEQUENCE</scope>
    <source>
        <strain evidence="8">DSM 106523</strain>
    </source>
</reference>
<evidence type="ECO:0000256" key="3">
    <source>
        <dbReference type="ARBA" id="ARBA00022692"/>
    </source>
</evidence>
<keyword evidence="4 6" id="KW-1133">Transmembrane helix</keyword>
<feature type="transmembrane region" description="Helical" evidence="6">
    <location>
        <begin position="471"/>
        <end position="489"/>
    </location>
</feature>
<keyword evidence="2" id="KW-1003">Cell membrane</keyword>
<dbReference type="RefSeq" id="WP_239675911.1">
    <property type="nucleotide sequence ID" value="NZ_CP070499.1"/>
</dbReference>
<organism evidence="8 9">
    <name type="scientific">Natronosporangium hydrolyticum</name>
    <dbReference type="NCBI Taxonomy" id="2811111"/>
    <lineage>
        <taxon>Bacteria</taxon>
        <taxon>Bacillati</taxon>
        <taxon>Actinomycetota</taxon>
        <taxon>Actinomycetes</taxon>
        <taxon>Micromonosporales</taxon>
        <taxon>Micromonosporaceae</taxon>
        <taxon>Natronosporangium</taxon>
    </lineage>
</organism>
<dbReference type="GO" id="GO:0005886">
    <property type="term" value="C:plasma membrane"/>
    <property type="evidence" value="ECO:0007669"/>
    <property type="project" value="UniProtKB-SubCell"/>
</dbReference>
<dbReference type="PANTHER" id="PTHR30287">
    <property type="entry name" value="MEMBRANE COMPONENT OF PREDICTED ABC SUPERFAMILY METABOLITE UPTAKE TRANSPORTER"/>
    <property type="match status" value="1"/>
</dbReference>
<comment type="subcellular location">
    <subcellularLocation>
        <location evidence="1">Cell membrane</location>
        <topology evidence="1">Multi-pass membrane protein</topology>
    </subcellularLocation>
</comment>
<keyword evidence="3 6" id="KW-0812">Transmembrane</keyword>
<feature type="transmembrane region" description="Helical" evidence="6">
    <location>
        <begin position="555"/>
        <end position="578"/>
    </location>
</feature>
<evidence type="ECO:0000256" key="4">
    <source>
        <dbReference type="ARBA" id="ARBA00022989"/>
    </source>
</evidence>
<evidence type="ECO:0000313" key="9">
    <source>
        <dbReference type="Proteomes" id="UP000662857"/>
    </source>
</evidence>
<feature type="transmembrane region" description="Helical" evidence="6">
    <location>
        <begin position="509"/>
        <end position="534"/>
    </location>
</feature>
<feature type="transmembrane region" description="Helical" evidence="6">
    <location>
        <begin position="342"/>
        <end position="364"/>
    </location>
</feature>
<evidence type="ECO:0000259" key="7">
    <source>
        <dbReference type="Pfam" id="PF02687"/>
    </source>
</evidence>
<gene>
    <name evidence="8" type="ORF">JQS43_19920</name>
</gene>
<dbReference type="InterPro" id="IPR003838">
    <property type="entry name" value="ABC3_permease_C"/>
</dbReference>
<keyword evidence="5 6" id="KW-0472">Membrane</keyword>
<dbReference type="KEGG" id="nhy:JQS43_19920"/>
<evidence type="ECO:0000256" key="1">
    <source>
        <dbReference type="ARBA" id="ARBA00004651"/>
    </source>
</evidence>
<evidence type="ECO:0000256" key="6">
    <source>
        <dbReference type="SAM" id="Phobius"/>
    </source>
</evidence>
<dbReference type="Pfam" id="PF02687">
    <property type="entry name" value="FtsX"/>
    <property type="match status" value="1"/>
</dbReference>
<dbReference type="InterPro" id="IPR038766">
    <property type="entry name" value="Membrane_comp_ABC_pdt"/>
</dbReference>
<keyword evidence="9" id="KW-1185">Reference proteome</keyword>
<feature type="transmembrane region" description="Helical" evidence="6">
    <location>
        <begin position="385"/>
        <end position="406"/>
    </location>
</feature>
<dbReference type="AlphaFoldDB" id="A0A895YC66"/>
<evidence type="ECO:0000313" key="8">
    <source>
        <dbReference type="EMBL" id="QSB13802.1"/>
    </source>
</evidence>